<name>A0A2P5DX70_PARAD</name>
<dbReference type="Proteomes" id="UP000237105">
    <property type="component" value="Unassembled WGS sequence"/>
</dbReference>
<proteinExistence type="predicted"/>
<accession>A0A2P5DX70</accession>
<dbReference type="EMBL" id="JXTB01000011">
    <property type="protein sequence ID" value="PON77880.1"/>
    <property type="molecule type" value="Genomic_DNA"/>
</dbReference>
<reference evidence="2" key="1">
    <citation type="submission" date="2016-06" db="EMBL/GenBank/DDBJ databases">
        <title>Parallel loss of symbiosis genes in relatives of nitrogen-fixing non-legume Parasponia.</title>
        <authorList>
            <person name="Van Velzen R."/>
            <person name="Holmer R."/>
            <person name="Bu F."/>
            <person name="Rutten L."/>
            <person name="Van Zeijl A."/>
            <person name="Liu W."/>
            <person name="Santuari L."/>
            <person name="Cao Q."/>
            <person name="Sharma T."/>
            <person name="Shen D."/>
            <person name="Roswanjaya Y."/>
            <person name="Wardhani T."/>
            <person name="Kalhor M.S."/>
            <person name="Jansen J."/>
            <person name="Van den Hoogen J."/>
            <person name="Gungor B."/>
            <person name="Hartog M."/>
            <person name="Hontelez J."/>
            <person name="Verver J."/>
            <person name="Yang W.-C."/>
            <person name="Schijlen E."/>
            <person name="Repin R."/>
            <person name="Schilthuizen M."/>
            <person name="Schranz E."/>
            <person name="Heidstra R."/>
            <person name="Miyata K."/>
            <person name="Fedorova E."/>
            <person name="Kohlen W."/>
            <person name="Bisseling T."/>
            <person name="Smit S."/>
            <person name="Geurts R."/>
        </authorList>
    </citation>
    <scope>NUCLEOTIDE SEQUENCE [LARGE SCALE GENOMIC DNA]</scope>
    <source>
        <strain evidence="2">cv. WU1-14</strain>
    </source>
</reference>
<protein>
    <submittedName>
        <fullName evidence="1">Uncharacterized protein</fullName>
    </submittedName>
</protein>
<comment type="caution">
    <text evidence="1">The sequence shown here is derived from an EMBL/GenBank/DDBJ whole genome shotgun (WGS) entry which is preliminary data.</text>
</comment>
<evidence type="ECO:0000313" key="1">
    <source>
        <dbReference type="EMBL" id="PON77880.1"/>
    </source>
</evidence>
<gene>
    <name evidence="1" type="ORF">PanWU01x14_022340</name>
</gene>
<feature type="non-terminal residue" evidence="1">
    <location>
        <position position="63"/>
    </location>
</feature>
<sequence>MVSKEAKEFSHALNMFPYFNKVNIQFEALDKLVEANSTIKPSIEVPPIIELKPLPSHLKYAFL</sequence>
<keyword evidence="2" id="KW-1185">Reference proteome</keyword>
<evidence type="ECO:0000313" key="2">
    <source>
        <dbReference type="Proteomes" id="UP000237105"/>
    </source>
</evidence>
<dbReference type="AlphaFoldDB" id="A0A2P5DX70"/>
<dbReference type="OrthoDB" id="1724182at2759"/>
<organism evidence="1 2">
    <name type="scientific">Parasponia andersonii</name>
    <name type="common">Sponia andersonii</name>
    <dbReference type="NCBI Taxonomy" id="3476"/>
    <lineage>
        <taxon>Eukaryota</taxon>
        <taxon>Viridiplantae</taxon>
        <taxon>Streptophyta</taxon>
        <taxon>Embryophyta</taxon>
        <taxon>Tracheophyta</taxon>
        <taxon>Spermatophyta</taxon>
        <taxon>Magnoliopsida</taxon>
        <taxon>eudicotyledons</taxon>
        <taxon>Gunneridae</taxon>
        <taxon>Pentapetalae</taxon>
        <taxon>rosids</taxon>
        <taxon>fabids</taxon>
        <taxon>Rosales</taxon>
        <taxon>Cannabaceae</taxon>
        <taxon>Parasponia</taxon>
    </lineage>
</organism>